<dbReference type="Proteomes" id="UP000828390">
    <property type="component" value="Unassembled WGS sequence"/>
</dbReference>
<evidence type="ECO:0000256" key="2">
    <source>
        <dbReference type="SAM" id="Coils"/>
    </source>
</evidence>
<keyword evidence="2" id="KW-0175">Coiled coil</keyword>
<dbReference type="Gene3D" id="2.120.10.30">
    <property type="entry name" value="TolB, C-terminal domain"/>
    <property type="match status" value="1"/>
</dbReference>
<comment type="caution">
    <text evidence="4">The sequence shown here is derived from an EMBL/GenBank/DDBJ whole genome shotgun (WGS) entry which is preliminary data.</text>
</comment>
<dbReference type="InterPro" id="IPR000315">
    <property type="entry name" value="Znf_B-box"/>
</dbReference>
<reference evidence="4" key="1">
    <citation type="journal article" date="2019" name="bioRxiv">
        <title>The Genome of the Zebra Mussel, Dreissena polymorpha: A Resource for Invasive Species Research.</title>
        <authorList>
            <person name="McCartney M.A."/>
            <person name="Auch B."/>
            <person name="Kono T."/>
            <person name="Mallez S."/>
            <person name="Zhang Y."/>
            <person name="Obille A."/>
            <person name="Becker A."/>
            <person name="Abrahante J.E."/>
            <person name="Garbe J."/>
            <person name="Badalamenti J.P."/>
            <person name="Herman A."/>
            <person name="Mangelson H."/>
            <person name="Liachko I."/>
            <person name="Sullivan S."/>
            <person name="Sone E.D."/>
            <person name="Koren S."/>
            <person name="Silverstein K.A.T."/>
            <person name="Beckman K.B."/>
            <person name="Gohl D.M."/>
        </authorList>
    </citation>
    <scope>NUCLEOTIDE SEQUENCE</scope>
    <source>
        <strain evidence="4">Duluth1</strain>
        <tissue evidence="4">Whole animal</tissue>
    </source>
</reference>
<name>A0A9D3Y7E0_DREPO</name>
<dbReference type="PANTHER" id="PTHR25462:SF291">
    <property type="entry name" value="E3 UBIQUITIN-PROTEIN LIGASE TRIM45"/>
    <property type="match status" value="1"/>
</dbReference>
<keyword evidence="1" id="KW-0862">Zinc</keyword>
<protein>
    <recommendedName>
        <fullName evidence="3">B box-type domain-containing protein</fullName>
    </recommendedName>
</protein>
<evidence type="ECO:0000259" key="3">
    <source>
        <dbReference type="PROSITE" id="PS50119"/>
    </source>
</evidence>
<dbReference type="AlphaFoldDB" id="A0A9D3Y7E0"/>
<dbReference type="SUPFAM" id="SSF57845">
    <property type="entry name" value="B-box zinc-binding domain"/>
    <property type="match status" value="1"/>
</dbReference>
<dbReference type="PANTHER" id="PTHR25462">
    <property type="entry name" value="BONUS, ISOFORM C-RELATED"/>
    <property type="match status" value="1"/>
</dbReference>
<proteinExistence type="predicted"/>
<feature type="coiled-coil region" evidence="2">
    <location>
        <begin position="148"/>
        <end position="218"/>
    </location>
</feature>
<evidence type="ECO:0000256" key="1">
    <source>
        <dbReference type="PROSITE-ProRule" id="PRU00024"/>
    </source>
</evidence>
<dbReference type="InterPro" id="IPR047153">
    <property type="entry name" value="TRIM45/56/19-like"/>
</dbReference>
<sequence>MQLAQAEHSVHDGKVSNHWCRARHDLTSLEYNVHDGNVSKHWCCAMHDLTSLEETNKWPLTKKIEDLLLKCDVHKDKNLEMFCEDHSQLCCTHCDLLNHRQCTNVKLISESVNKMSVDMQQLSSDLQTILDELNKFKSSQDESIKSVEVSYSEKLQEIRNQRKKLNAALDALENTTLAELNELRTTLQAALKKDVDNCNRLKDELKQLRETVQGLCDKSKKELEFIASRICLDKIQESESYLKHNSVKMQSSIIFEANIDIEKNLSQQANLGRIVESMQSLTLNMNPDQVLTVKSKSEYSVRISSDTNQTFGIKDICCLPSGQVIVIDVYTKVKLLDQHYNETSHCDVTGNLYSICQITSSEVAVTVDSAVQFISVSNGQLVNGGKFQLQHAAFGIGHHQGALYITSGTALYHYTLTGSLVKKLYEDASDSHTVYGCAVSPAGDRIYVTNFTQHKLITLATDGTLISTFTDPELQNPWGVHVTPSGQVLVCGYSSHTVIQVDREGSKRLATLISNKDGVINPISVYYNTNNHQILVGLYRLKFDPVLGGHKTEHMMCTRGDYCGRVVVTNNNNNIL</sequence>
<evidence type="ECO:0000313" key="4">
    <source>
        <dbReference type="EMBL" id="KAH3693641.1"/>
    </source>
</evidence>
<keyword evidence="1" id="KW-0479">Metal-binding</keyword>
<dbReference type="EMBL" id="JAIWYP010000016">
    <property type="protein sequence ID" value="KAH3693641.1"/>
    <property type="molecule type" value="Genomic_DNA"/>
</dbReference>
<accession>A0A9D3Y7E0</accession>
<dbReference type="GO" id="GO:0061630">
    <property type="term" value="F:ubiquitin protein ligase activity"/>
    <property type="evidence" value="ECO:0007669"/>
    <property type="project" value="TreeGrafter"/>
</dbReference>
<dbReference type="PROSITE" id="PS50119">
    <property type="entry name" value="ZF_BBOX"/>
    <property type="match status" value="1"/>
</dbReference>
<dbReference type="InterPro" id="IPR011042">
    <property type="entry name" value="6-blade_b-propeller_TolB-like"/>
</dbReference>
<keyword evidence="1" id="KW-0863">Zinc-finger</keyword>
<evidence type="ECO:0000313" key="5">
    <source>
        <dbReference type="Proteomes" id="UP000828390"/>
    </source>
</evidence>
<dbReference type="Gene3D" id="3.30.160.60">
    <property type="entry name" value="Classic Zinc Finger"/>
    <property type="match status" value="1"/>
</dbReference>
<dbReference type="CDD" id="cd19756">
    <property type="entry name" value="Bbox2"/>
    <property type="match status" value="1"/>
</dbReference>
<reference evidence="4" key="2">
    <citation type="submission" date="2020-11" db="EMBL/GenBank/DDBJ databases">
        <authorList>
            <person name="McCartney M.A."/>
            <person name="Auch B."/>
            <person name="Kono T."/>
            <person name="Mallez S."/>
            <person name="Becker A."/>
            <person name="Gohl D.M."/>
            <person name="Silverstein K.A.T."/>
            <person name="Koren S."/>
            <person name="Bechman K.B."/>
            <person name="Herman A."/>
            <person name="Abrahante J.E."/>
            <person name="Garbe J."/>
        </authorList>
    </citation>
    <scope>NUCLEOTIDE SEQUENCE</scope>
    <source>
        <strain evidence="4">Duluth1</strain>
        <tissue evidence="4">Whole animal</tissue>
    </source>
</reference>
<organism evidence="4 5">
    <name type="scientific">Dreissena polymorpha</name>
    <name type="common">Zebra mussel</name>
    <name type="synonym">Mytilus polymorpha</name>
    <dbReference type="NCBI Taxonomy" id="45954"/>
    <lineage>
        <taxon>Eukaryota</taxon>
        <taxon>Metazoa</taxon>
        <taxon>Spiralia</taxon>
        <taxon>Lophotrochozoa</taxon>
        <taxon>Mollusca</taxon>
        <taxon>Bivalvia</taxon>
        <taxon>Autobranchia</taxon>
        <taxon>Heteroconchia</taxon>
        <taxon>Euheterodonta</taxon>
        <taxon>Imparidentia</taxon>
        <taxon>Neoheterodontei</taxon>
        <taxon>Myida</taxon>
        <taxon>Dreissenoidea</taxon>
        <taxon>Dreissenidae</taxon>
        <taxon>Dreissena</taxon>
    </lineage>
</organism>
<feature type="domain" description="B box-type" evidence="3">
    <location>
        <begin position="66"/>
        <end position="110"/>
    </location>
</feature>
<keyword evidence="5" id="KW-1185">Reference proteome</keyword>
<gene>
    <name evidence="4" type="ORF">DPMN_081080</name>
</gene>
<dbReference type="GO" id="GO:0008270">
    <property type="term" value="F:zinc ion binding"/>
    <property type="evidence" value="ECO:0007669"/>
    <property type="project" value="UniProtKB-KW"/>
</dbReference>
<dbReference type="SUPFAM" id="SSF63829">
    <property type="entry name" value="Calcium-dependent phosphotriesterase"/>
    <property type="match status" value="1"/>
</dbReference>